<feature type="transmembrane region" description="Helical" evidence="1">
    <location>
        <begin position="40"/>
        <end position="63"/>
    </location>
</feature>
<comment type="caution">
    <text evidence="3">The sequence shown here is derived from an EMBL/GenBank/DDBJ whole genome shotgun (WGS) entry which is preliminary data.</text>
</comment>
<feature type="transmembrane region" description="Helical" evidence="1">
    <location>
        <begin position="265"/>
        <end position="291"/>
    </location>
</feature>
<feature type="domain" description="YdbS-like PH" evidence="2">
    <location>
        <begin position="548"/>
        <end position="618"/>
    </location>
</feature>
<dbReference type="STRING" id="649764.HMPREF0762_01154"/>
<dbReference type="AlphaFoldDB" id="D0WHC2"/>
<protein>
    <recommendedName>
        <fullName evidence="2">YdbS-like PH domain-containing protein</fullName>
    </recommendedName>
</protein>
<feature type="domain" description="YdbS-like PH" evidence="2">
    <location>
        <begin position="65"/>
        <end position="143"/>
    </location>
</feature>
<evidence type="ECO:0000313" key="3">
    <source>
        <dbReference type="EMBL" id="EEZ61086.1"/>
    </source>
</evidence>
<feature type="transmembrane region" description="Helical" evidence="1">
    <location>
        <begin position="330"/>
        <end position="357"/>
    </location>
</feature>
<keyword evidence="4" id="KW-1185">Reference proteome</keyword>
<proteinExistence type="predicted"/>
<keyword evidence="1" id="KW-1133">Transmembrane helix</keyword>
<keyword evidence="1" id="KW-0472">Membrane</keyword>
<dbReference type="Proteomes" id="UP000006001">
    <property type="component" value="Unassembled WGS sequence"/>
</dbReference>
<gene>
    <name evidence="3" type="ORF">HMPREF0762_01154</name>
</gene>
<dbReference type="RefSeq" id="WP_006362412.1">
    <property type="nucleotide sequence ID" value="NZ_GG700630.1"/>
</dbReference>
<dbReference type="HOGENOM" id="CLU_453275_0_0_11"/>
<sequence length="623" mass="66531">MIPETLKPGAHRVHSSYVWLGSLPIILSLIVASLPGLVQVLTLVLIVPLMALIAVLVLGLRVLGWTRLSYELSETEFRKSWGVVFKRKTHVPYQRIQSVNQSARPLQRVVGVCDVRIETAGGSSNEAIVLQCMRVSEVEALRGELFRRKKVLLDGGSLDAWGSATVDGVVYPSQWACIQYGVDPSQARPVRVDGTPVDVASSTRASAPSAPSGGISVAGSAQPGAEANLLGGVAAASDRFRGLDGGEAVETGPVSYETGLSNVELLLAGLTGIGSSVGVVLAALFGALGYLPSVVNDRLRAYFEEMAGSSLDPALSLQAGDMASFSANGLVGAIAIALLVLFILLVFSALGSMLTYGSFRLRRRGSRIEIESGLVSRAFHGIDVDRVQSIVIDQSFFRRLIGYCEIRVEKIDTLDPSQKQAGQAAHGTILHPFIKLSRVPSLLEGILPEFASYPDLAVRPAPAALRRGIMRIAVWRNFGAYAAIAMGVLLAVSFALDPLVASDQALVVLISIARGIIGVLLAFCLIDVVLSIARAVLWFKGSGIGYDRRFMTLVNGGFSRRTSVVPRQKIQFATLSANPFQRASKVRCASVRTAAGIDGKTTTLWDLSLSDANAWLEWARPRG</sequence>
<dbReference type="InterPro" id="IPR005182">
    <property type="entry name" value="YdbS-like_PH"/>
</dbReference>
<organism evidence="3 4">
    <name type="scientific">Slackia exigua (strain ATCC 700122 / DSM 15923 / CIP 105133 / JCM 11022 / KCTC 5966 / S-7)</name>
    <dbReference type="NCBI Taxonomy" id="649764"/>
    <lineage>
        <taxon>Bacteria</taxon>
        <taxon>Bacillati</taxon>
        <taxon>Actinomycetota</taxon>
        <taxon>Coriobacteriia</taxon>
        <taxon>Eggerthellales</taxon>
        <taxon>Eggerthellaceae</taxon>
        <taxon>Slackia</taxon>
    </lineage>
</organism>
<name>D0WHC2_SLAES</name>
<dbReference type="Pfam" id="PF03703">
    <property type="entry name" value="bPH_2"/>
    <property type="match status" value="3"/>
</dbReference>
<dbReference type="OrthoDB" id="7364633at2"/>
<evidence type="ECO:0000259" key="2">
    <source>
        <dbReference type="Pfam" id="PF03703"/>
    </source>
</evidence>
<feature type="transmembrane region" description="Helical" evidence="1">
    <location>
        <begin position="16"/>
        <end position="34"/>
    </location>
</feature>
<accession>D0WHC2</accession>
<evidence type="ECO:0000256" key="1">
    <source>
        <dbReference type="SAM" id="Phobius"/>
    </source>
</evidence>
<feature type="transmembrane region" description="Helical" evidence="1">
    <location>
        <begin position="474"/>
        <end position="496"/>
    </location>
</feature>
<evidence type="ECO:0000313" key="4">
    <source>
        <dbReference type="Proteomes" id="UP000006001"/>
    </source>
</evidence>
<feature type="transmembrane region" description="Helical" evidence="1">
    <location>
        <begin position="516"/>
        <end position="539"/>
    </location>
</feature>
<feature type="domain" description="YdbS-like PH" evidence="2">
    <location>
        <begin position="358"/>
        <end position="409"/>
    </location>
</feature>
<dbReference type="EMBL" id="ACUX02000007">
    <property type="protein sequence ID" value="EEZ61086.1"/>
    <property type="molecule type" value="Genomic_DNA"/>
</dbReference>
<dbReference type="eggNOG" id="COG3428">
    <property type="taxonomic scope" value="Bacteria"/>
</dbReference>
<reference evidence="3" key="1">
    <citation type="submission" date="2009-10" db="EMBL/GenBank/DDBJ databases">
        <authorList>
            <person name="Weinstock G."/>
            <person name="Sodergren E."/>
            <person name="Clifton S."/>
            <person name="Fulton L."/>
            <person name="Fulton B."/>
            <person name="Courtney L."/>
            <person name="Fronick C."/>
            <person name="Harrison M."/>
            <person name="Strong C."/>
            <person name="Farmer C."/>
            <person name="Delahaunty K."/>
            <person name="Markovic C."/>
            <person name="Hall O."/>
            <person name="Minx P."/>
            <person name="Tomlinson C."/>
            <person name="Mitreva M."/>
            <person name="Nelson J."/>
            <person name="Hou S."/>
            <person name="Wollam A."/>
            <person name="Pepin K.H."/>
            <person name="Johnson M."/>
            <person name="Bhonagiri V."/>
            <person name="Nash W.E."/>
            <person name="Warren W."/>
            <person name="Chinwalla A."/>
            <person name="Mardis E.R."/>
            <person name="Wilson R.K."/>
        </authorList>
    </citation>
    <scope>NUCLEOTIDE SEQUENCE [LARGE SCALE GENOMIC DNA]</scope>
    <source>
        <strain evidence="3">ATCC 700122</strain>
    </source>
</reference>
<dbReference type="PANTHER" id="PTHR34473">
    <property type="entry name" value="UPF0699 TRANSMEMBRANE PROTEIN YDBS"/>
    <property type="match status" value="1"/>
</dbReference>
<dbReference type="GeneID" id="85007681"/>
<keyword evidence="1" id="KW-0812">Transmembrane</keyword>
<dbReference type="PANTHER" id="PTHR34473:SF2">
    <property type="entry name" value="UPF0699 TRANSMEMBRANE PROTEIN YDBT"/>
    <property type="match status" value="1"/>
</dbReference>